<feature type="transmembrane region" description="Helical" evidence="1">
    <location>
        <begin position="49"/>
        <end position="70"/>
    </location>
</feature>
<protein>
    <submittedName>
        <fullName evidence="2">DUF389 domain-containing protein</fullName>
    </submittedName>
</protein>
<reference evidence="2 3" key="1">
    <citation type="submission" date="2023-12" db="EMBL/GenBank/DDBJ databases">
        <title>Baltic Sea Cyanobacteria.</title>
        <authorList>
            <person name="Delbaje E."/>
            <person name="Fewer D.P."/>
            <person name="Shishido T.K."/>
        </authorList>
    </citation>
    <scope>NUCLEOTIDE SEQUENCE [LARGE SCALE GENOMIC DNA]</scope>
    <source>
        <strain evidence="2 3">CCNP 1315</strain>
    </source>
</reference>
<keyword evidence="3" id="KW-1185">Reference proteome</keyword>
<dbReference type="PANTHER" id="PTHR20992">
    <property type="entry name" value="AT15442P-RELATED"/>
    <property type="match status" value="1"/>
</dbReference>
<organism evidence="2 3">
    <name type="scientific">Limnoraphis robusta CCNP1315</name>
    <dbReference type="NCBI Taxonomy" id="3110306"/>
    <lineage>
        <taxon>Bacteria</taxon>
        <taxon>Bacillati</taxon>
        <taxon>Cyanobacteriota</taxon>
        <taxon>Cyanophyceae</taxon>
        <taxon>Oscillatoriophycideae</taxon>
        <taxon>Oscillatoriales</taxon>
        <taxon>Sirenicapillariaceae</taxon>
        <taxon>Limnoraphis</taxon>
    </lineage>
</organism>
<dbReference type="RefSeq" id="WP_323225144.1">
    <property type="nucleotide sequence ID" value="NZ_JAYGHT010000129.1"/>
</dbReference>
<comment type="caution">
    <text evidence="2">The sequence shown here is derived from an EMBL/GenBank/DDBJ whole genome shotgun (WGS) entry which is preliminary data.</text>
</comment>
<gene>
    <name evidence="2" type="ORF">VB854_18205</name>
</gene>
<proteinExistence type="predicted"/>
<dbReference type="EMBL" id="JAYGHT010000129">
    <property type="protein sequence ID" value="MEA5520874.1"/>
    <property type="molecule type" value="Genomic_DNA"/>
</dbReference>
<feature type="transmembrane region" description="Helical" evidence="1">
    <location>
        <begin position="24"/>
        <end position="42"/>
    </location>
</feature>
<feature type="transmembrane region" description="Helical" evidence="1">
    <location>
        <begin position="206"/>
        <end position="230"/>
    </location>
</feature>
<keyword evidence="1" id="KW-0472">Membrane</keyword>
<sequence length="348" mass="38080">MAKVPAPAILQMHQELMAESNLNSNYIVLVITSCLIATFGLLSNSTAVIIGAMLVAPLMLPLRGLAFAALEGNTDLFRRSIISLSAATVVALLLSIFLGRITGFQYFGSEVLARTEPTLIDLGIAVVAGGLSGFSKVRQGINDAVAGTAIAVALMPPLCAVGLTLSQGIWSQSYGAFLLYFTNLLGITLACMIVFIVTGYSRMNLAFGWAIILTGILFFPLGLSLIRLIIQGQVEYNLTRIFTKNTLTGQRVELLDTDMIWTKRPASVYLKVRSEEPITPKQVRLVQEFLEERMGREFELIVLLDSVTEVRAEKLLEDLPEADNKSMKKQDINSEMKTIHLGKKKLLP</sequence>
<dbReference type="PROSITE" id="PS51257">
    <property type="entry name" value="PROKAR_LIPOPROTEIN"/>
    <property type="match status" value="1"/>
</dbReference>
<feature type="transmembrane region" description="Helical" evidence="1">
    <location>
        <begin position="119"/>
        <end position="138"/>
    </location>
</feature>
<dbReference type="Proteomes" id="UP001301728">
    <property type="component" value="Unassembled WGS sequence"/>
</dbReference>
<evidence type="ECO:0000313" key="2">
    <source>
        <dbReference type="EMBL" id="MEA5520874.1"/>
    </source>
</evidence>
<dbReference type="Pfam" id="PF04087">
    <property type="entry name" value="DUF389"/>
    <property type="match status" value="1"/>
</dbReference>
<accession>A0ABU5U157</accession>
<keyword evidence="1" id="KW-1133">Transmembrane helix</keyword>
<feature type="transmembrane region" description="Helical" evidence="1">
    <location>
        <begin position="76"/>
        <end position="98"/>
    </location>
</feature>
<dbReference type="InterPro" id="IPR005240">
    <property type="entry name" value="DUF389"/>
</dbReference>
<name>A0ABU5U157_9CYAN</name>
<evidence type="ECO:0000256" key="1">
    <source>
        <dbReference type="SAM" id="Phobius"/>
    </source>
</evidence>
<keyword evidence="1" id="KW-0812">Transmembrane</keyword>
<feature type="transmembrane region" description="Helical" evidence="1">
    <location>
        <begin position="177"/>
        <end position="200"/>
    </location>
</feature>
<evidence type="ECO:0000313" key="3">
    <source>
        <dbReference type="Proteomes" id="UP001301728"/>
    </source>
</evidence>
<feature type="transmembrane region" description="Helical" evidence="1">
    <location>
        <begin position="144"/>
        <end position="165"/>
    </location>
</feature>
<dbReference type="PANTHER" id="PTHR20992:SF9">
    <property type="entry name" value="AT15442P-RELATED"/>
    <property type="match status" value="1"/>
</dbReference>